<keyword evidence="1" id="KW-1133">Transmembrane helix</keyword>
<proteinExistence type="predicted"/>
<keyword evidence="1" id="KW-0812">Transmembrane</keyword>
<feature type="transmembrane region" description="Helical" evidence="1">
    <location>
        <begin position="64"/>
        <end position="85"/>
    </location>
</feature>
<evidence type="ECO:0000313" key="2">
    <source>
        <dbReference type="EMBL" id="SHN47757.1"/>
    </source>
</evidence>
<feature type="transmembrane region" description="Helical" evidence="1">
    <location>
        <begin position="184"/>
        <end position="205"/>
    </location>
</feature>
<dbReference type="EMBL" id="FRCS01000027">
    <property type="protein sequence ID" value="SHN47757.1"/>
    <property type="molecule type" value="Genomic_DNA"/>
</dbReference>
<sequence>MTDLRLPHVVRSEWTKLVSLRSTAYTLAGTAVVGIGLSLLISAGQATAYQAAGAAERAEFDPIVGLRSILVAQLTLGVLGVLVVTSEWATGMMRTSLTAVPRRGRLLAAKALVFTGVALIVGQVVGLTAFLVGQRVLADGGAPHLTLGDPGALRAATGYGLYLAATGLLGVALGTLLRSTAGALATLFAITLLVPAFIPALPTFLSDFLHTWWPTMAGLQVISMTPEPHSLDPWPGFALLTGSVAVLTVAAASVFRRRDV</sequence>
<keyword evidence="1" id="KW-0472">Membrane</keyword>
<feature type="transmembrane region" description="Helical" evidence="1">
    <location>
        <begin position="24"/>
        <end position="44"/>
    </location>
</feature>
<gene>
    <name evidence="2" type="ORF">SAMN05443668_12760</name>
</gene>
<accession>A0A1M7RN38</accession>
<protein>
    <submittedName>
        <fullName evidence="2">ABC-2 family transporter protein</fullName>
    </submittedName>
</protein>
<evidence type="ECO:0000256" key="1">
    <source>
        <dbReference type="SAM" id="Phobius"/>
    </source>
</evidence>
<evidence type="ECO:0000313" key="3">
    <source>
        <dbReference type="Proteomes" id="UP000184440"/>
    </source>
</evidence>
<dbReference type="AlphaFoldDB" id="A0A1M7RN38"/>
<organism evidence="2 3">
    <name type="scientific">Cryptosporangium aurantiacum</name>
    <dbReference type="NCBI Taxonomy" id="134849"/>
    <lineage>
        <taxon>Bacteria</taxon>
        <taxon>Bacillati</taxon>
        <taxon>Actinomycetota</taxon>
        <taxon>Actinomycetes</taxon>
        <taxon>Cryptosporangiales</taxon>
        <taxon>Cryptosporangiaceae</taxon>
        <taxon>Cryptosporangium</taxon>
    </lineage>
</organism>
<dbReference type="RefSeq" id="WP_073265917.1">
    <property type="nucleotide sequence ID" value="NZ_FRCS01000027.1"/>
</dbReference>
<dbReference type="STRING" id="134849.SAMN05443668_12760"/>
<name>A0A1M7RN38_9ACTN</name>
<keyword evidence="3" id="KW-1185">Reference proteome</keyword>
<dbReference type="OrthoDB" id="3297477at2"/>
<dbReference type="Proteomes" id="UP000184440">
    <property type="component" value="Unassembled WGS sequence"/>
</dbReference>
<feature type="transmembrane region" description="Helical" evidence="1">
    <location>
        <begin position="234"/>
        <end position="255"/>
    </location>
</feature>
<feature type="transmembrane region" description="Helical" evidence="1">
    <location>
        <begin position="152"/>
        <end position="177"/>
    </location>
</feature>
<reference evidence="2 3" key="1">
    <citation type="submission" date="2016-11" db="EMBL/GenBank/DDBJ databases">
        <authorList>
            <person name="Jaros S."/>
            <person name="Januszkiewicz K."/>
            <person name="Wedrychowicz H."/>
        </authorList>
    </citation>
    <scope>NUCLEOTIDE SEQUENCE [LARGE SCALE GENOMIC DNA]</scope>
    <source>
        <strain evidence="2 3">DSM 46144</strain>
    </source>
</reference>
<feature type="transmembrane region" description="Helical" evidence="1">
    <location>
        <begin position="106"/>
        <end position="132"/>
    </location>
</feature>